<keyword evidence="3" id="KW-1185">Reference proteome</keyword>
<evidence type="ECO:0000256" key="1">
    <source>
        <dbReference type="SAM" id="MobiDB-lite"/>
    </source>
</evidence>
<feature type="region of interest" description="Disordered" evidence="1">
    <location>
        <begin position="87"/>
        <end position="106"/>
    </location>
</feature>
<evidence type="ECO:0000313" key="2">
    <source>
        <dbReference type="EMBL" id="KAK3767312.1"/>
    </source>
</evidence>
<accession>A0AAE1DEA0</accession>
<sequence>MHINLFKRCQSLLLPSTFMRKGNKCDCGESVHIGAKTTRQRPSRPTRNMQSKIVCQNNDEDIPATRSEEQIADDAFETVGEPECVVGDSERMSEPGCGVDDSEIVG</sequence>
<name>A0AAE1DEA0_9GAST</name>
<protein>
    <submittedName>
        <fullName evidence="2">Uncharacterized protein</fullName>
    </submittedName>
</protein>
<comment type="caution">
    <text evidence="2">The sequence shown here is derived from an EMBL/GenBank/DDBJ whole genome shotgun (WGS) entry which is preliminary data.</text>
</comment>
<dbReference type="Proteomes" id="UP001283361">
    <property type="component" value="Unassembled WGS sequence"/>
</dbReference>
<gene>
    <name evidence="2" type="ORF">RRG08_050863</name>
</gene>
<dbReference type="AlphaFoldDB" id="A0AAE1DEA0"/>
<organism evidence="2 3">
    <name type="scientific">Elysia crispata</name>
    <name type="common">lettuce slug</name>
    <dbReference type="NCBI Taxonomy" id="231223"/>
    <lineage>
        <taxon>Eukaryota</taxon>
        <taxon>Metazoa</taxon>
        <taxon>Spiralia</taxon>
        <taxon>Lophotrochozoa</taxon>
        <taxon>Mollusca</taxon>
        <taxon>Gastropoda</taxon>
        <taxon>Heterobranchia</taxon>
        <taxon>Euthyneura</taxon>
        <taxon>Panpulmonata</taxon>
        <taxon>Sacoglossa</taxon>
        <taxon>Placobranchoidea</taxon>
        <taxon>Plakobranchidae</taxon>
        <taxon>Elysia</taxon>
    </lineage>
</organism>
<dbReference type="EMBL" id="JAWDGP010004156">
    <property type="protein sequence ID" value="KAK3767312.1"/>
    <property type="molecule type" value="Genomic_DNA"/>
</dbReference>
<reference evidence="2" key="1">
    <citation type="journal article" date="2023" name="G3 (Bethesda)">
        <title>A reference genome for the long-term kleptoplast-retaining sea slug Elysia crispata morphotype clarki.</title>
        <authorList>
            <person name="Eastman K.E."/>
            <person name="Pendleton A.L."/>
            <person name="Shaikh M.A."/>
            <person name="Suttiyut T."/>
            <person name="Ogas R."/>
            <person name="Tomko P."/>
            <person name="Gavelis G."/>
            <person name="Widhalm J.R."/>
            <person name="Wisecaver J.H."/>
        </authorList>
    </citation>
    <scope>NUCLEOTIDE SEQUENCE</scope>
    <source>
        <strain evidence="2">ECLA1</strain>
    </source>
</reference>
<evidence type="ECO:0000313" key="3">
    <source>
        <dbReference type="Proteomes" id="UP001283361"/>
    </source>
</evidence>
<proteinExistence type="predicted"/>